<accession>A0A2T9X845</accession>
<evidence type="ECO:0000313" key="1">
    <source>
        <dbReference type="EMBL" id="PVU76277.1"/>
    </source>
</evidence>
<organism evidence="1 2">
    <name type="scientific">Acidianus hospitalis</name>
    <dbReference type="NCBI Taxonomy" id="563177"/>
    <lineage>
        <taxon>Archaea</taxon>
        <taxon>Thermoproteota</taxon>
        <taxon>Thermoprotei</taxon>
        <taxon>Sulfolobales</taxon>
        <taxon>Sulfolobaceae</taxon>
        <taxon>Acidianus</taxon>
    </lineage>
</organism>
<dbReference type="Proteomes" id="UP000245638">
    <property type="component" value="Unassembled WGS sequence"/>
</dbReference>
<comment type="caution">
    <text evidence="1">The sequence shown here is derived from an EMBL/GenBank/DDBJ whole genome shotgun (WGS) entry which is preliminary data.</text>
</comment>
<reference evidence="1 2" key="1">
    <citation type="journal article" date="2015" name="Appl. Environ. Microbiol.">
        <title>Nanoarchaeota, Their Sulfolobales Host, and Nanoarchaeota Virus Distribution across Yellowstone National Park Hot Springs.</title>
        <authorList>
            <person name="Munson-McGee J.H."/>
            <person name="Field E.K."/>
            <person name="Bateson M."/>
            <person name="Rooney C."/>
            <person name="Stepanauskas R."/>
            <person name="Young M.J."/>
        </authorList>
    </citation>
    <scope>NUCLEOTIDE SEQUENCE [LARGE SCALE GENOMIC DNA]</scope>
    <source>
        <strain evidence="1">SCGC AC-742_N10</strain>
    </source>
</reference>
<proteinExistence type="predicted"/>
<protein>
    <recommendedName>
        <fullName evidence="3">Carboxypeptidase regulatory-like domain-containing protein</fullName>
    </recommendedName>
</protein>
<name>A0A2T9X845_9CREN</name>
<evidence type="ECO:0000313" key="2">
    <source>
        <dbReference type="Proteomes" id="UP000245638"/>
    </source>
</evidence>
<evidence type="ECO:0008006" key="3">
    <source>
        <dbReference type="Google" id="ProtNLM"/>
    </source>
</evidence>
<dbReference type="SUPFAM" id="SSF49478">
    <property type="entry name" value="Cna protein B-type domain"/>
    <property type="match status" value="1"/>
</dbReference>
<dbReference type="AlphaFoldDB" id="A0A2T9X845"/>
<dbReference type="Gene3D" id="2.60.40.10">
    <property type="entry name" value="Immunoglobulins"/>
    <property type="match status" value="1"/>
</dbReference>
<dbReference type="InterPro" id="IPR013783">
    <property type="entry name" value="Ig-like_fold"/>
</dbReference>
<dbReference type="EMBL" id="QEFD01000112">
    <property type="protein sequence ID" value="PVU76277.1"/>
    <property type="molecule type" value="Genomic_DNA"/>
</dbReference>
<gene>
    <name evidence="1" type="ORF">DDW13_03625</name>
</gene>
<sequence>MNKNLLLALGIIILLLTAVGVYMASSYKTAISITNLPSSSSNEETLEVKVLMNYGPLGGVSPLSDAYVEIYNSQGYYVTANFTNSQGVAIFHLPPGNYKVFVTQLHCSVNVSLTSSKEVTISYAYLYAPK</sequence>